<dbReference type="RefSeq" id="WP_138537050.1">
    <property type="nucleotide sequence ID" value="NZ_CP045430.1"/>
</dbReference>
<proteinExistence type="predicted"/>
<evidence type="ECO:0000313" key="4">
    <source>
        <dbReference type="Proteomes" id="UP000305729"/>
    </source>
</evidence>
<gene>
    <name evidence="3" type="ORF">CWC22_023300</name>
</gene>
<reference evidence="3 4" key="1">
    <citation type="submission" date="2019-10" db="EMBL/GenBank/DDBJ databases">
        <title>Pseudoalteromonas rubra S4059.</title>
        <authorList>
            <person name="Paulsen S."/>
            <person name="Wang X."/>
        </authorList>
    </citation>
    <scope>NUCLEOTIDE SEQUENCE [LARGE SCALE GENOMIC DNA]</scope>
    <source>
        <strain evidence="3 4">S4059</strain>
    </source>
</reference>
<feature type="chain" id="PRO_5035273759" description="Phospholipase C/D domain-containing protein" evidence="1">
    <location>
        <begin position="20"/>
        <end position="788"/>
    </location>
</feature>
<sequence length="788" mass="87846">MKKPLILALLFSANAAAFKIDTHVWVGQQVIEDLQDGKLDFKVDGKTISVPVNNNTKDLILQNQSYYRSGNIGPDMSPDVIVGQSQIHTEDQLDRTMWNTSQWLDFLDSVAERDSERAFVLGFKAHAAADIFAHTYVNRYAGGAFDLADGEIDVELRHILIESLISKHTPKGAYSSQLSVPVGFIRDKIVYNPDTQSQWNSPSGSHLYAINTLRKNVEDLAHSNIFKELKVAAVKAVAKAQAGIQLNDQTAEKIVELGEDINKVSNWNIDKAQQIRDAATRFKKDLTNGHQKLISAQLDTINNAANAVVKAHGELSNARLKLAKLTNELNSIPMNLTEKVTEKVCKNVKSWSGGLFGGWVTKKVCESKLVEKIIGLNPTYKVQQELIRAEKRLVEKLGSSITKEVSKLKKASKDAHDILKSTIELENQLAQNLIETLQQFHTASISPVEAFLKAWLQNIDLATTQYIHNINHAVIYSVTDKDRSQKMINDWVTCYSSGLMGMPVTLTSSRCTVEDYLQETLDKLSEIMHVVSPAYKVYEEIQRIKSKVANKAVEKLIKELTSDELYQLLKHLRSDMSEVALQRQFSKDNSGKGLLLTNDIVTRIKADMHVTGNSQFNPSKFAAAHNAVVLAKLSILNYRELNHLIAQFGLSSSQHYGSSFYYAGENILSSAVRSLDGNHQWQEVAPQYVRRTGFSGVSTQQRKFGYAHNNGTQGFKLWQDPNAQSRIFKQLFIGPLVPGIDAPSEVGLSPLSGIQYTLDSCSFAPFPQDEQDRTCTVIKVLPALTMLN</sequence>
<accession>A0A5S3V278</accession>
<dbReference type="EMBL" id="CP045430">
    <property type="protein sequence ID" value="QPB85931.1"/>
    <property type="molecule type" value="Genomic_DNA"/>
</dbReference>
<dbReference type="InterPro" id="IPR029002">
    <property type="entry name" value="PLPC/GPLD1"/>
</dbReference>
<dbReference type="Proteomes" id="UP000305729">
    <property type="component" value="Chromosome 2"/>
</dbReference>
<keyword evidence="1" id="KW-0732">Signal</keyword>
<feature type="signal peptide" evidence="1">
    <location>
        <begin position="1"/>
        <end position="19"/>
    </location>
</feature>
<organism evidence="3 4">
    <name type="scientific">Pseudoalteromonas rubra</name>
    <dbReference type="NCBI Taxonomy" id="43658"/>
    <lineage>
        <taxon>Bacteria</taxon>
        <taxon>Pseudomonadati</taxon>
        <taxon>Pseudomonadota</taxon>
        <taxon>Gammaproteobacteria</taxon>
        <taxon>Alteromonadales</taxon>
        <taxon>Pseudoalteromonadaceae</taxon>
        <taxon>Pseudoalteromonas</taxon>
    </lineage>
</organism>
<evidence type="ECO:0000313" key="3">
    <source>
        <dbReference type="EMBL" id="QPB85931.1"/>
    </source>
</evidence>
<evidence type="ECO:0000256" key="1">
    <source>
        <dbReference type="SAM" id="SignalP"/>
    </source>
</evidence>
<name>A0A5S3V278_9GAMM</name>
<dbReference type="Pfam" id="PF00882">
    <property type="entry name" value="Zn_dep_PLPC"/>
    <property type="match status" value="1"/>
</dbReference>
<protein>
    <recommendedName>
        <fullName evidence="2">Phospholipase C/D domain-containing protein</fullName>
    </recommendedName>
</protein>
<evidence type="ECO:0000259" key="2">
    <source>
        <dbReference type="Pfam" id="PF00882"/>
    </source>
</evidence>
<dbReference type="AlphaFoldDB" id="A0A5S3V278"/>
<feature type="domain" description="Phospholipase C/D" evidence="2">
    <location>
        <begin position="22"/>
        <end position="141"/>
    </location>
</feature>